<dbReference type="Proteomes" id="UP001049176">
    <property type="component" value="Chromosome 11"/>
</dbReference>
<dbReference type="GeneID" id="66072277"/>
<proteinExistence type="predicted"/>
<reference evidence="3" key="1">
    <citation type="journal article" date="2021" name="Genome Biol. Evol.">
        <title>The assembled and annotated genome of the fairy-ring fungus Marasmius oreades.</title>
        <authorList>
            <person name="Hiltunen M."/>
            <person name="Ament-Velasquez S.L."/>
            <person name="Johannesson H."/>
        </authorList>
    </citation>
    <scope>NUCLEOTIDE SEQUENCE</scope>
    <source>
        <strain evidence="3">03SP1</strain>
    </source>
</reference>
<dbReference type="RefSeq" id="XP_043002126.1">
    <property type="nucleotide sequence ID" value="XM_043160170.1"/>
</dbReference>
<dbReference type="AlphaFoldDB" id="A0A9P7UKG2"/>
<feature type="region of interest" description="Disordered" evidence="1">
    <location>
        <begin position="20"/>
        <end position="48"/>
    </location>
</feature>
<dbReference type="KEGG" id="more:E1B28_003201"/>
<evidence type="ECO:0000313" key="4">
    <source>
        <dbReference type="Proteomes" id="UP001049176"/>
    </source>
</evidence>
<accession>A0A9P7UKG2</accession>
<keyword evidence="2" id="KW-0732">Signal</keyword>
<dbReference type="OrthoDB" id="2844066at2759"/>
<keyword evidence="4" id="KW-1185">Reference proteome</keyword>
<comment type="caution">
    <text evidence="3">The sequence shown here is derived from an EMBL/GenBank/DDBJ whole genome shotgun (WGS) entry which is preliminary data.</text>
</comment>
<dbReference type="EMBL" id="CM032191">
    <property type="protein sequence ID" value="KAG7085655.1"/>
    <property type="molecule type" value="Genomic_DNA"/>
</dbReference>
<gene>
    <name evidence="3" type="ORF">E1B28_003201</name>
</gene>
<feature type="chain" id="PRO_5040390795" evidence="2">
    <location>
        <begin position="19"/>
        <end position="207"/>
    </location>
</feature>
<feature type="compositionally biased region" description="Basic and acidic residues" evidence="1">
    <location>
        <begin position="24"/>
        <end position="33"/>
    </location>
</feature>
<organism evidence="3 4">
    <name type="scientific">Marasmius oreades</name>
    <name type="common">fairy-ring Marasmius</name>
    <dbReference type="NCBI Taxonomy" id="181124"/>
    <lineage>
        <taxon>Eukaryota</taxon>
        <taxon>Fungi</taxon>
        <taxon>Dikarya</taxon>
        <taxon>Basidiomycota</taxon>
        <taxon>Agaricomycotina</taxon>
        <taxon>Agaricomycetes</taxon>
        <taxon>Agaricomycetidae</taxon>
        <taxon>Agaricales</taxon>
        <taxon>Marasmiineae</taxon>
        <taxon>Marasmiaceae</taxon>
        <taxon>Marasmius</taxon>
    </lineage>
</organism>
<evidence type="ECO:0000256" key="2">
    <source>
        <dbReference type="SAM" id="SignalP"/>
    </source>
</evidence>
<evidence type="ECO:0000256" key="1">
    <source>
        <dbReference type="SAM" id="MobiDB-lite"/>
    </source>
</evidence>
<name>A0A9P7UKG2_9AGAR</name>
<feature type="signal peptide" evidence="2">
    <location>
        <begin position="1"/>
        <end position="18"/>
    </location>
</feature>
<sequence>MRCTSFVALASVLAVASAAPSELQARKNVDRPDPGNPDHCPGRPTGDADACTFEKQSDLPNRRIWFQLGTPVANCDNPNAPSLSTEVGGEKTVTQTWEHTDKAEIDLAGIKIGAEGGWSQATSQTERQSITVEIPAGKQRVAVAGVDHKESSGRIRINYGDPSGESGKNDYHFIWYANGIVSSQPTDDVEFDAREINCGESLDVTTL</sequence>
<evidence type="ECO:0000313" key="3">
    <source>
        <dbReference type="EMBL" id="KAG7085655.1"/>
    </source>
</evidence>
<protein>
    <submittedName>
        <fullName evidence="3">Uncharacterized protein</fullName>
    </submittedName>
</protein>